<dbReference type="InterPro" id="IPR002618">
    <property type="entry name" value="UDPGP_fam"/>
</dbReference>
<evidence type="ECO:0000256" key="2">
    <source>
        <dbReference type="ARBA" id="ARBA00010401"/>
    </source>
</evidence>
<reference evidence="7" key="1">
    <citation type="submission" date="2020-08" db="EMBL/GenBank/DDBJ databases">
        <title>Genome sequencing and assembly of the red palm weevil Rhynchophorus ferrugineus.</title>
        <authorList>
            <person name="Dias G.B."/>
            <person name="Bergman C.M."/>
            <person name="Manee M."/>
        </authorList>
    </citation>
    <scope>NUCLEOTIDE SEQUENCE</scope>
    <source>
        <strain evidence="7">AA-2017</strain>
        <tissue evidence="7">Whole larva</tissue>
    </source>
</reference>
<dbReference type="Proteomes" id="UP000625711">
    <property type="component" value="Unassembled WGS sequence"/>
</dbReference>
<keyword evidence="8" id="KW-1185">Reference proteome</keyword>
<dbReference type="SUPFAM" id="SSF53448">
    <property type="entry name" value="Nucleotide-diphospho-sugar transferases"/>
    <property type="match status" value="1"/>
</dbReference>
<evidence type="ECO:0000256" key="3">
    <source>
        <dbReference type="ARBA" id="ARBA00012457"/>
    </source>
</evidence>
<organism evidence="7 8">
    <name type="scientific">Rhynchophorus ferrugineus</name>
    <name type="common">Red palm weevil</name>
    <name type="synonym">Curculio ferrugineus</name>
    <dbReference type="NCBI Taxonomy" id="354439"/>
    <lineage>
        <taxon>Eukaryota</taxon>
        <taxon>Metazoa</taxon>
        <taxon>Ecdysozoa</taxon>
        <taxon>Arthropoda</taxon>
        <taxon>Hexapoda</taxon>
        <taxon>Insecta</taxon>
        <taxon>Pterygota</taxon>
        <taxon>Neoptera</taxon>
        <taxon>Endopterygota</taxon>
        <taxon>Coleoptera</taxon>
        <taxon>Polyphaga</taxon>
        <taxon>Cucujiformia</taxon>
        <taxon>Curculionidae</taxon>
        <taxon>Dryophthorinae</taxon>
        <taxon>Rhynchophorus</taxon>
    </lineage>
</organism>
<proteinExistence type="inferred from homology"/>
<protein>
    <recommendedName>
        <fullName evidence="3">UDP-N-acetylglucosamine diphosphorylase</fullName>
        <ecNumber evidence="3">2.7.7.23</ecNumber>
    </recommendedName>
</protein>
<evidence type="ECO:0000313" key="7">
    <source>
        <dbReference type="EMBL" id="KAF7283628.1"/>
    </source>
</evidence>
<dbReference type="GO" id="GO:0003977">
    <property type="term" value="F:UDP-N-acetylglucosamine diphosphorylase activity"/>
    <property type="evidence" value="ECO:0007669"/>
    <property type="project" value="UniProtKB-EC"/>
</dbReference>
<accession>A0A834ITL6</accession>
<dbReference type="Gene3D" id="3.90.550.10">
    <property type="entry name" value="Spore Coat Polysaccharide Biosynthesis Protein SpsA, Chain A"/>
    <property type="match status" value="1"/>
</dbReference>
<keyword evidence="5" id="KW-0548">Nucleotidyltransferase</keyword>
<comment type="pathway">
    <text evidence="1">Nucleotide-sugar biosynthesis; UDP-N-acetyl-alpha-D-glucosamine biosynthesis; UDP-N-acetyl-alpha-D-glucosamine from N-acetyl-alpha-D-glucosamine 1-phosphate: step 1/1.</text>
</comment>
<dbReference type="Pfam" id="PF01704">
    <property type="entry name" value="UDPGP"/>
    <property type="match status" value="1"/>
</dbReference>
<sequence length="476" mass="53708">MDGFEEIKKLLEDCNQSHILKYWDELSVEQQKEFLKQLNNLDIKGACEMWERLQERDKYDKIDENDVIPVETEVERNCSHDVIIAYRNIGLEEISKGTVAVIVLAGGQGTRLGMSYPKGMCSTGIPSGKTLFQLQAERIKRLQELAKEKSGTEGIIHWYIMTSEATDIITDKFIQQSQYFNLNKNNVRLFKQSQVPCFDLEGKFILEEKDGIAMAPDGNGGIYKALKQNGILDEMDKKGIKYVFVHSVDNILIKVADPVFIGKAVKDKADCALKVIKKTDPKEPLGVVIRSNGTPKVVEYSEILQAGKLEQASGDGLVFNSGNICIHLFTVTFLKTISNEYEQDLKLHEAKKIITQIGPEGDKIRPTQPNCIKIEKFIFDVLPYSKNFMAWQVERSEEFSPVKNSDLCKKDCFTSAKADLLMLHKKWVENNGGICKGVEIEISPLVSYGGEGLDFIKGKEFKETEIILAKSEQTQI</sequence>
<evidence type="ECO:0000256" key="4">
    <source>
        <dbReference type="ARBA" id="ARBA00022679"/>
    </source>
</evidence>
<evidence type="ECO:0000256" key="6">
    <source>
        <dbReference type="ARBA" id="ARBA00048493"/>
    </source>
</evidence>
<dbReference type="CDD" id="cd04193">
    <property type="entry name" value="UDPGlcNAc_PPase"/>
    <property type="match status" value="1"/>
</dbReference>
<name>A0A834ITL6_RHYFE</name>
<keyword evidence="4" id="KW-0808">Transferase</keyword>
<dbReference type="PANTHER" id="PTHR11952:SF2">
    <property type="entry name" value="LD24639P"/>
    <property type="match status" value="1"/>
</dbReference>
<evidence type="ECO:0000256" key="1">
    <source>
        <dbReference type="ARBA" id="ARBA00005208"/>
    </source>
</evidence>
<dbReference type="AlphaFoldDB" id="A0A834ITL6"/>
<dbReference type="EMBL" id="JAACXV010000094">
    <property type="protein sequence ID" value="KAF7283628.1"/>
    <property type="molecule type" value="Genomic_DNA"/>
</dbReference>
<evidence type="ECO:0000313" key="8">
    <source>
        <dbReference type="Proteomes" id="UP000625711"/>
    </source>
</evidence>
<dbReference type="InterPro" id="IPR039741">
    <property type="entry name" value="UDP-sugar_pyrophosphorylase"/>
</dbReference>
<dbReference type="GO" id="GO:0006048">
    <property type="term" value="P:UDP-N-acetylglucosamine biosynthetic process"/>
    <property type="evidence" value="ECO:0007669"/>
    <property type="project" value="TreeGrafter"/>
</dbReference>
<gene>
    <name evidence="7" type="ORF">GWI33_023266</name>
</gene>
<comment type="caution">
    <text evidence="7">The sequence shown here is derived from an EMBL/GenBank/DDBJ whole genome shotgun (WGS) entry which is preliminary data.</text>
</comment>
<comment type="similarity">
    <text evidence="2">Belongs to the UDPGP type 1 family.</text>
</comment>
<dbReference type="InterPro" id="IPR029044">
    <property type="entry name" value="Nucleotide-diphossugar_trans"/>
</dbReference>
<dbReference type="OrthoDB" id="532420at2759"/>
<dbReference type="EC" id="2.7.7.23" evidence="3"/>
<evidence type="ECO:0000256" key="5">
    <source>
        <dbReference type="ARBA" id="ARBA00022695"/>
    </source>
</evidence>
<dbReference type="PANTHER" id="PTHR11952">
    <property type="entry name" value="UDP- GLUCOSE PYROPHOSPHORYLASE"/>
    <property type="match status" value="1"/>
</dbReference>
<comment type="catalytic activity">
    <reaction evidence="6">
        <text>N-acetyl-alpha-D-glucosamine 1-phosphate + UTP + H(+) = UDP-N-acetyl-alpha-D-glucosamine + diphosphate</text>
        <dbReference type="Rhea" id="RHEA:13509"/>
        <dbReference type="ChEBI" id="CHEBI:15378"/>
        <dbReference type="ChEBI" id="CHEBI:33019"/>
        <dbReference type="ChEBI" id="CHEBI:46398"/>
        <dbReference type="ChEBI" id="CHEBI:57705"/>
        <dbReference type="ChEBI" id="CHEBI:57776"/>
        <dbReference type="EC" id="2.7.7.23"/>
    </reaction>
</comment>